<dbReference type="GO" id="GO:0005829">
    <property type="term" value="C:cytosol"/>
    <property type="evidence" value="ECO:0007669"/>
    <property type="project" value="TreeGrafter"/>
</dbReference>
<feature type="domain" description="Glutamate--cysteine ligase" evidence="10">
    <location>
        <begin position="24"/>
        <end position="389"/>
    </location>
</feature>
<protein>
    <recommendedName>
        <fullName evidence="8">Glutamate--cysteine ligase</fullName>
        <ecNumber evidence="8">6.3.2.2</ecNumber>
    </recommendedName>
    <alternativeName>
        <fullName evidence="8">Gamma-ECS</fullName>
        <shortName evidence="8">GCS</shortName>
    </alternativeName>
    <alternativeName>
        <fullName evidence="8">Gamma-glutamylcysteine synthetase</fullName>
    </alternativeName>
</protein>
<keyword evidence="6 8" id="KW-0067">ATP-binding</keyword>
<dbReference type="GO" id="GO:0006750">
    <property type="term" value="P:glutathione biosynthetic process"/>
    <property type="evidence" value="ECO:0007669"/>
    <property type="project" value="UniProtKB-UniRule"/>
</dbReference>
<dbReference type="PANTHER" id="PTHR38761:SF1">
    <property type="entry name" value="GLUTAMATE--CYSTEINE LIGASE"/>
    <property type="match status" value="1"/>
</dbReference>
<proteinExistence type="inferred from homology"/>
<dbReference type="OrthoDB" id="9803907at2"/>
<comment type="caution">
    <text evidence="11">The sequence shown here is derived from an EMBL/GenBank/DDBJ whole genome shotgun (WGS) entry which is preliminary data.</text>
</comment>
<organism evidence="11 12">
    <name type="scientific">Maribrevibacterium harenarium</name>
    <dbReference type="NCBI Taxonomy" id="2589817"/>
    <lineage>
        <taxon>Bacteria</taxon>
        <taxon>Pseudomonadati</taxon>
        <taxon>Pseudomonadota</taxon>
        <taxon>Gammaproteobacteria</taxon>
        <taxon>Oceanospirillales</taxon>
        <taxon>Oceanospirillaceae</taxon>
        <taxon>Maribrevibacterium</taxon>
    </lineage>
</organism>
<reference evidence="11 12" key="1">
    <citation type="submission" date="2019-06" db="EMBL/GenBank/DDBJ databases">
        <title>A novel bacterium of genus Marinomonas, isolated from coastal sand.</title>
        <authorList>
            <person name="Huang H."/>
            <person name="Mo K."/>
            <person name="Hu Y."/>
        </authorList>
    </citation>
    <scope>NUCLEOTIDE SEQUENCE [LARGE SCALE GENOMIC DNA]</scope>
    <source>
        <strain evidence="11 12">HB171799</strain>
    </source>
</reference>
<dbReference type="GO" id="GO:0004357">
    <property type="term" value="F:glutamate-cysteine ligase activity"/>
    <property type="evidence" value="ECO:0007669"/>
    <property type="project" value="UniProtKB-UniRule"/>
</dbReference>
<dbReference type="EC" id="6.3.2.2" evidence="8"/>
<evidence type="ECO:0000256" key="3">
    <source>
        <dbReference type="ARBA" id="ARBA00022598"/>
    </source>
</evidence>
<dbReference type="HAMAP" id="MF_00578">
    <property type="entry name" value="Glu_cys_ligase"/>
    <property type="match status" value="1"/>
</dbReference>
<evidence type="ECO:0000259" key="10">
    <source>
        <dbReference type="Pfam" id="PF04262"/>
    </source>
</evidence>
<evidence type="ECO:0000256" key="2">
    <source>
        <dbReference type="ARBA" id="ARBA00008772"/>
    </source>
</evidence>
<evidence type="ECO:0000256" key="4">
    <source>
        <dbReference type="ARBA" id="ARBA00022684"/>
    </source>
</evidence>
<evidence type="ECO:0000256" key="7">
    <source>
        <dbReference type="ARBA" id="ARBA00048819"/>
    </source>
</evidence>
<dbReference type="InterPro" id="IPR014746">
    <property type="entry name" value="Gln_synth/guanido_kin_cat_dom"/>
</dbReference>
<dbReference type="EMBL" id="VFRR01000006">
    <property type="protein sequence ID" value="TPE54323.1"/>
    <property type="molecule type" value="Genomic_DNA"/>
</dbReference>
<comment type="pathway">
    <text evidence="1 8 9">Sulfur metabolism; glutathione biosynthesis; glutathione from L-cysteine and L-glutamate: step 1/2.</text>
</comment>
<dbReference type="Gene3D" id="3.30.590.20">
    <property type="match status" value="1"/>
</dbReference>
<evidence type="ECO:0000313" key="11">
    <source>
        <dbReference type="EMBL" id="TPE54323.1"/>
    </source>
</evidence>
<dbReference type="NCBIfam" id="TIGR01434">
    <property type="entry name" value="glu_cys_ligase"/>
    <property type="match status" value="1"/>
</dbReference>
<keyword evidence="3 8" id="KW-0436">Ligase</keyword>
<keyword evidence="4 8" id="KW-0317">Glutathione biosynthesis</keyword>
<dbReference type="Proteomes" id="UP000315901">
    <property type="component" value="Unassembled WGS sequence"/>
</dbReference>
<dbReference type="SUPFAM" id="SSF55931">
    <property type="entry name" value="Glutamine synthetase/guanido kinase"/>
    <property type="match status" value="1"/>
</dbReference>
<evidence type="ECO:0000256" key="1">
    <source>
        <dbReference type="ARBA" id="ARBA00005006"/>
    </source>
</evidence>
<dbReference type="InterPro" id="IPR006334">
    <property type="entry name" value="Glut_cys_ligase"/>
</dbReference>
<dbReference type="UniPathway" id="UPA00142">
    <property type="reaction ID" value="UER00209"/>
</dbReference>
<evidence type="ECO:0000256" key="5">
    <source>
        <dbReference type="ARBA" id="ARBA00022741"/>
    </source>
</evidence>
<sequence>MTDLYTALDKLDQFLQHDSGRDAVRFFRGVEREALRVNKDSGRISKQPHPKALGSALTHGAITTDYSEALMEFITGVYDSVEGVLGELNDIHLVTNHALAKLDECLWPGSMPCHLEGHDEVPIAYYGESNVGQLKRVYREGLSNRYGRIMQCIAGMHYNFSFSETFWDYLADLRQVDVSTPEQRQQFKSEQYFALIRNFRRKSWLLSLLFGASPAIDSSFLPQKPQGLAELGGNTWVGHGATSLRMSDMGYQNKAQAGLYVCYNEVDTYIKTIKGALRTPYEDYERIGLKVDGKYRQLSTNLLQIENEYYSDIRPKRVTLPGEHPSAALQRRGVEYIEVRIMDIDPCSPIGMQKETLYFLDVFLMCCMLHGDERMEPEVCRQLRETQQAIATHGRELERAFDFGQGPVQLKQRAQDLLGQMETLARFLSEKTGNGEYLAAVLKQEHKLEDISKLPASKVETLSGEAGSYQAAMLKLANQQMASWLATPIDSELAEKFAAMAEQSLAKQAEIEATDVVDFDTFLADYMQPQC</sequence>
<gene>
    <name evidence="8" type="primary">gshA</name>
    <name evidence="11" type="ORF">FJM67_05095</name>
</gene>
<comment type="similarity">
    <text evidence="2 8">Belongs to the glutamate--cysteine ligase type 1 family. Type 1 subfamily.</text>
</comment>
<dbReference type="RefSeq" id="WP_140587594.1">
    <property type="nucleotide sequence ID" value="NZ_VFRR01000006.1"/>
</dbReference>
<dbReference type="GO" id="GO:0046872">
    <property type="term" value="F:metal ion binding"/>
    <property type="evidence" value="ECO:0007669"/>
    <property type="project" value="TreeGrafter"/>
</dbReference>
<evidence type="ECO:0000313" key="12">
    <source>
        <dbReference type="Proteomes" id="UP000315901"/>
    </source>
</evidence>
<evidence type="ECO:0000256" key="6">
    <source>
        <dbReference type="ARBA" id="ARBA00022840"/>
    </source>
</evidence>
<dbReference type="PANTHER" id="PTHR38761">
    <property type="entry name" value="GLUTAMATE--CYSTEINE LIGASE"/>
    <property type="match status" value="1"/>
</dbReference>
<keyword evidence="12" id="KW-1185">Reference proteome</keyword>
<dbReference type="InterPro" id="IPR007370">
    <property type="entry name" value="Glu_cys_ligase"/>
</dbReference>
<evidence type="ECO:0000256" key="8">
    <source>
        <dbReference type="HAMAP-Rule" id="MF_00578"/>
    </source>
</evidence>
<accession>A0A501WXB2</accession>
<name>A0A501WXB2_9GAMM</name>
<evidence type="ECO:0000256" key="9">
    <source>
        <dbReference type="RuleBase" id="RU004391"/>
    </source>
</evidence>
<keyword evidence="5 8" id="KW-0547">Nucleotide-binding</keyword>
<dbReference type="Pfam" id="PF04262">
    <property type="entry name" value="Glu_cys_ligase"/>
    <property type="match status" value="1"/>
</dbReference>
<comment type="catalytic activity">
    <reaction evidence="7 8 9">
        <text>L-cysteine + L-glutamate + ATP = gamma-L-glutamyl-L-cysteine + ADP + phosphate + H(+)</text>
        <dbReference type="Rhea" id="RHEA:13285"/>
        <dbReference type="ChEBI" id="CHEBI:15378"/>
        <dbReference type="ChEBI" id="CHEBI:29985"/>
        <dbReference type="ChEBI" id="CHEBI:30616"/>
        <dbReference type="ChEBI" id="CHEBI:35235"/>
        <dbReference type="ChEBI" id="CHEBI:43474"/>
        <dbReference type="ChEBI" id="CHEBI:58173"/>
        <dbReference type="ChEBI" id="CHEBI:456216"/>
        <dbReference type="EC" id="6.3.2.2"/>
    </reaction>
</comment>
<dbReference type="GO" id="GO:0005524">
    <property type="term" value="F:ATP binding"/>
    <property type="evidence" value="ECO:0007669"/>
    <property type="project" value="UniProtKB-KW"/>
</dbReference>
<dbReference type="AlphaFoldDB" id="A0A501WXB2"/>